<evidence type="ECO:0000313" key="2">
    <source>
        <dbReference type="Proteomes" id="UP000034189"/>
    </source>
</evidence>
<organism evidence="1 2">
    <name type="scientific">Paenibacillus durus ATCC 35681</name>
    <dbReference type="NCBI Taxonomy" id="1333534"/>
    <lineage>
        <taxon>Bacteria</taxon>
        <taxon>Bacillati</taxon>
        <taxon>Bacillota</taxon>
        <taxon>Bacilli</taxon>
        <taxon>Bacillales</taxon>
        <taxon>Paenibacillaceae</taxon>
        <taxon>Paenibacillus</taxon>
    </lineage>
</organism>
<reference evidence="1 2" key="1">
    <citation type="submission" date="2015-03" db="EMBL/GenBank/DDBJ databases">
        <authorList>
            <person name="Abdul Halim M."/>
        </authorList>
    </citation>
    <scope>NUCLEOTIDE SEQUENCE [LARGE SCALE GENOMIC DNA]</scope>
    <source>
        <strain evidence="1 2">ATCC 35681</strain>
    </source>
</reference>
<dbReference type="EMBL" id="CP011114">
    <property type="protein sequence ID" value="AKG35264.1"/>
    <property type="molecule type" value="Genomic_DNA"/>
</dbReference>
<dbReference type="PATRIC" id="fig|1333534.5.peg.2717"/>
<protein>
    <submittedName>
        <fullName evidence="1">Uncharacterized protein</fullName>
    </submittedName>
</protein>
<dbReference type="HOGENOM" id="CLU_1775603_0_0_9"/>
<dbReference type="OrthoDB" id="2622924at2"/>
<dbReference type="Proteomes" id="UP000034189">
    <property type="component" value="Chromosome"/>
</dbReference>
<name>A0A0F7F9W8_PAEDU</name>
<proteinExistence type="predicted"/>
<gene>
    <name evidence="1" type="ORF">VK70_12315</name>
</gene>
<evidence type="ECO:0000313" key="1">
    <source>
        <dbReference type="EMBL" id="AKG35264.1"/>
    </source>
</evidence>
<accession>A0A0F7F9W8</accession>
<reference evidence="1 2" key="2">
    <citation type="journal article" date="2016" name="Genome Announc.">
        <title>Genome Sequence of a Gram-Positive Diazotroph, Paenibacillus durus Type Strain ATCC 35681.</title>
        <authorList>
            <person name="Halim M.A."/>
            <person name="Rahman A.Y."/>
            <person name="Sim K.S."/>
            <person name="Yam H.C."/>
            <person name="Rahim A.A."/>
            <person name="Ghazali A.H."/>
            <person name="Najimudin N."/>
        </authorList>
    </citation>
    <scope>NUCLEOTIDE SEQUENCE [LARGE SCALE GENOMIC DNA]</scope>
    <source>
        <strain evidence="1 2">ATCC 35681</strain>
    </source>
</reference>
<sequence>MNQLPEVTLFYAAVPTNQISEKGNIIYNNYLFESKQEAIDSGNDYEIATWDIINMLADCGHHFKDKVIVTPQGKFIWTEIYEEDWSGEQILNDCMYRAVGAPVAFSEAVEYHLFWNKGSELLGIVEDAEVFKATLQNSNGDVVVIH</sequence>
<dbReference type="RefSeq" id="WP_025698412.1">
    <property type="nucleotide sequence ID" value="NZ_ASQQ01000600.1"/>
</dbReference>
<dbReference type="AlphaFoldDB" id="A0A0F7F9W8"/>